<evidence type="ECO:0000313" key="3">
    <source>
        <dbReference type="Proteomes" id="UP000050525"/>
    </source>
</evidence>
<protein>
    <submittedName>
        <fullName evidence="2">Uncharacterized protein</fullName>
    </submittedName>
</protein>
<accession>A0A151MFM3</accession>
<dbReference type="EMBL" id="AKHW03006215">
    <property type="protein sequence ID" value="KYO23311.1"/>
    <property type="molecule type" value="Genomic_DNA"/>
</dbReference>
<keyword evidence="3" id="KW-1185">Reference proteome</keyword>
<dbReference type="AlphaFoldDB" id="A0A151MFM3"/>
<evidence type="ECO:0000256" key="1">
    <source>
        <dbReference type="SAM" id="MobiDB-lite"/>
    </source>
</evidence>
<organism evidence="2 3">
    <name type="scientific">Alligator mississippiensis</name>
    <name type="common">American alligator</name>
    <dbReference type="NCBI Taxonomy" id="8496"/>
    <lineage>
        <taxon>Eukaryota</taxon>
        <taxon>Metazoa</taxon>
        <taxon>Chordata</taxon>
        <taxon>Craniata</taxon>
        <taxon>Vertebrata</taxon>
        <taxon>Euteleostomi</taxon>
        <taxon>Archelosauria</taxon>
        <taxon>Archosauria</taxon>
        <taxon>Crocodylia</taxon>
        <taxon>Alligatoridae</taxon>
        <taxon>Alligatorinae</taxon>
        <taxon>Alligator</taxon>
    </lineage>
</organism>
<gene>
    <name evidence="2" type="ORF">Y1Q_0005710</name>
</gene>
<reference evidence="2 3" key="1">
    <citation type="journal article" date="2012" name="Genome Biol.">
        <title>Sequencing three crocodilian genomes to illuminate the evolution of archosaurs and amniotes.</title>
        <authorList>
            <person name="St John J.A."/>
            <person name="Braun E.L."/>
            <person name="Isberg S.R."/>
            <person name="Miles L.G."/>
            <person name="Chong A.Y."/>
            <person name="Gongora J."/>
            <person name="Dalzell P."/>
            <person name="Moran C."/>
            <person name="Bed'hom B."/>
            <person name="Abzhanov A."/>
            <person name="Burgess S.C."/>
            <person name="Cooksey A.M."/>
            <person name="Castoe T.A."/>
            <person name="Crawford N.G."/>
            <person name="Densmore L.D."/>
            <person name="Drew J.C."/>
            <person name="Edwards S.V."/>
            <person name="Faircloth B.C."/>
            <person name="Fujita M.K."/>
            <person name="Greenwold M.J."/>
            <person name="Hoffmann F.G."/>
            <person name="Howard J.M."/>
            <person name="Iguchi T."/>
            <person name="Janes D.E."/>
            <person name="Khan S.Y."/>
            <person name="Kohno S."/>
            <person name="de Koning A.J."/>
            <person name="Lance S.L."/>
            <person name="McCarthy F.M."/>
            <person name="McCormack J.E."/>
            <person name="Merchant M.E."/>
            <person name="Peterson D.G."/>
            <person name="Pollock D.D."/>
            <person name="Pourmand N."/>
            <person name="Raney B.J."/>
            <person name="Roessler K.A."/>
            <person name="Sanford J.R."/>
            <person name="Sawyer R.H."/>
            <person name="Schmidt C.J."/>
            <person name="Triplett E.W."/>
            <person name="Tuberville T.D."/>
            <person name="Venegas-Anaya M."/>
            <person name="Howard J.T."/>
            <person name="Jarvis E.D."/>
            <person name="Guillette L.J.Jr."/>
            <person name="Glenn T.C."/>
            <person name="Green R.E."/>
            <person name="Ray D.A."/>
        </authorList>
    </citation>
    <scope>NUCLEOTIDE SEQUENCE [LARGE SCALE GENOMIC DNA]</scope>
    <source>
        <strain evidence="2">KSC_2009_1</strain>
    </source>
</reference>
<feature type="region of interest" description="Disordered" evidence="1">
    <location>
        <begin position="1"/>
        <end position="31"/>
    </location>
</feature>
<comment type="caution">
    <text evidence="2">The sequence shown here is derived from an EMBL/GenBank/DDBJ whole genome shotgun (WGS) entry which is preliminary data.</text>
</comment>
<evidence type="ECO:0000313" key="2">
    <source>
        <dbReference type="EMBL" id="KYO23311.1"/>
    </source>
</evidence>
<proteinExistence type="predicted"/>
<dbReference type="Proteomes" id="UP000050525">
    <property type="component" value="Unassembled WGS sequence"/>
</dbReference>
<sequence>MEGDPHFSLLRQLGVDTSKSQGPGQGTREAVPEVLPGAGVVMLQVLHRPSFHPTMDSRHLLLGRKFQPELSVSVSVSPGLAVQQKRLTLPQGQT</sequence>
<name>A0A151MFM3_ALLMI</name>